<evidence type="ECO:0000313" key="3">
    <source>
        <dbReference type="EMBL" id="KAH0737957.1"/>
    </source>
</evidence>
<feature type="region of interest" description="Disordered" evidence="1">
    <location>
        <begin position="376"/>
        <end position="439"/>
    </location>
</feature>
<dbReference type="EMBL" id="JAIVGD010000028">
    <property type="protein sequence ID" value="KAH0737957.1"/>
    <property type="molecule type" value="Genomic_DNA"/>
</dbReference>
<keyword evidence="4" id="KW-1185">Reference proteome</keyword>
<dbReference type="PANTHER" id="PTHR34427">
    <property type="entry name" value="DUF4283 DOMAIN PROTEIN"/>
    <property type="match status" value="1"/>
</dbReference>
<comment type="caution">
    <text evidence="3">The sequence shown here is derived from an EMBL/GenBank/DDBJ whole genome shotgun (WGS) entry which is preliminary data.</text>
</comment>
<proteinExistence type="predicted"/>
<name>A0ABQ7TUX8_SOLTU</name>
<dbReference type="Pfam" id="PF14111">
    <property type="entry name" value="DUF4283"/>
    <property type="match status" value="1"/>
</dbReference>
<evidence type="ECO:0000256" key="1">
    <source>
        <dbReference type="SAM" id="MobiDB-lite"/>
    </source>
</evidence>
<dbReference type="PANTHER" id="PTHR34427:SF10">
    <property type="entry name" value="DUF4283 DOMAIN-CONTAINING PROTEIN"/>
    <property type="match status" value="1"/>
</dbReference>
<evidence type="ECO:0000313" key="4">
    <source>
        <dbReference type="Proteomes" id="UP000826656"/>
    </source>
</evidence>
<dbReference type="Proteomes" id="UP000826656">
    <property type="component" value="Unassembled WGS sequence"/>
</dbReference>
<sequence length="536" mass="61755">MAGEWYEWTERSRRVITRTSFSKRSMIWITQILQEASKEKGNSVRRWKKTESLSEIFCARNFNKHGRYFSLINIRGRRRSVIIIPELSFNSGWDIFADKIGSFLARHRVEENRMKQRLVDSNVSFAEAVRSFKWSNSKGDGVKVRATLMKEKDQEIIRINDAPNTHNEVLQRSLVGSFEGRDMTVPTLLEVRGWTNKNWRQTHGLNTYEMGGGKFLFEFATRDTAEEVIAGDWVWCNTKVRLDWWTPTIVASNRENGSSATWIRIVGLPLHLWSQTIFKSIGDFCGGWVETEEETQLRNHLKWARIRVEGDGSRIPKEVTILNAGISFSMQLWTELPARYVVGEESESPPIIQQFSRNYPVANRRTDGAASFKTRGVAVKDKGPGPTSNSNLMENLGRFSPLLNQGPKHNQHHKQPDLTDNTKKPKSLNDFSRERGMKGEKDLREIKDLASKFLQAFKNWEKEAEVEEDTMGQKEGDAKNVSNLETTRNQECSETRKESEIRTANIMQEAEQNLQIQQIHEVDPVNIQFPSSQEII</sequence>
<evidence type="ECO:0000259" key="2">
    <source>
        <dbReference type="Pfam" id="PF14111"/>
    </source>
</evidence>
<protein>
    <recommendedName>
        <fullName evidence="2">DUF4283 domain-containing protein</fullName>
    </recommendedName>
</protein>
<feature type="domain" description="DUF4283" evidence="2">
    <location>
        <begin position="167"/>
        <end position="250"/>
    </location>
</feature>
<feature type="compositionally biased region" description="Basic and acidic residues" evidence="1">
    <location>
        <begin position="414"/>
        <end position="423"/>
    </location>
</feature>
<organism evidence="3 4">
    <name type="scientific">Solanum tuberosum</name>
    <name type="common">Potato</name>
    <dbReference type="NCBI Taxonomy" id="4113"/>
    <lineage>
        <taxon>Eukaryota</taxon>
        <taxon>Viridiplantae</taxon>
        <taxon>Streptophyta</taxon>
        <taxon>Embryophyta</taxon>
        <taxon>Tracheophyta</taxon>
        <taxon>Spermatophyta</taxon>
        <taxon>Magnoliopsida</taxon>
        <taxon>eudicotyledons</taxon>
        <taxon>Gunneridae</taxon>
        <taxon>Pentapetalae</taxon>
        <taxon>asterids</taxon>
        <taxon>lamiids</taxon>
        <taxon>Solanales</taxon>
        <taxon>Solanaceae</taxon>
        <taxon>Solanoideae</taxon>
        <taxon>Solaneae</taxon>
        <taxon>Solanum</taxon>
    </lineage>
</organism>
<feature type="region of interest" description="Disordered" evidence="1">
    <location>
        <begin position="466"/>
        <end position="498"/>
    </location>
</feature>
<gene>
    <name evidence="3" type="ORF">KY290_036662</name>
</gene>
<dbReference type="InterPro" id="IPR025558">
    <property type="entry name" value="DUF4283"/>
</dbReference>
<reference evidence="3 4" key="1">
    <citation type="journal article" date="2021" name="bioRxiv">
        <title>Chromosome-scale and haplotype-resolved genome assembly of a tetraploid potato cultivar.</title>
        <authorList>
            <person name="Sun H."/>
            <person name="Jiao W.-B."/>
            <person name="Krause K."/>
            <person name="Campoy J.A."/>
            <person name="Goel M."/>
            <person name="Folz-Donahue K."/>
            <person name="Kukat C."/>
            <person name="Huettel B."/>
            <person name="Schneeberger K."/>
        </authorList>
    </citation>
    <scope>NUCLEOTIDE SEQUENCE [LARGE SCALE GENOMIC DNA]</scope>
    <source>
        <strain evidence="3">SolTubOtavaFocal</strain>
        <tissue evidence="3">Leaves</tissue>
    </source>
</reference>
<feature type="compositionally biased region" description="Polar residues" evidence="1">
    <location>
        <begin position="480"/>
        <end position="490"/>
    </location>
</feature>
<accession>A0ABQ7TUX8</accession>